<dbReference type="AlphaFoldDB" id="A0A397J0T8"/>
<dbReference type="Pfam" id="PF00650">
    <property type="entry name" value="CRAL_TRIO"/>
    <property type="match status" value="1"/>
</dbReference>
<dbReference type="InterPro" id="IPR036273">
    <property type="entry name" value="CRAL/TRIO_N_dom_sf"/>
</dbReference>
<dbReference type="Pfam" id="PF03765">
    <property type="entry name" value="CRAL_TRIO_N"/>
    <property type="match status" value="1"/>
</dbReference>
<dbReference type="PROSITE" id="PS50191">
    <property type="entry name" value="CRAL_TRIO"/>
    <property type="match status" value="1"/>
</dbReference>
<dbReference type="SMART" id="SM00516">
    <property type="entry name" value="SEC14"/>
    <property type="match status" value="1"/>
</dbReference>
<comment type="caution">
    <text evidence="2">The sequence shown here is derived from an EMBL/GenBank/DDBJ whole genome shotgun (WGS) entry which is preliminary data.</text>
</comment>
<dbReference type="GO" id="GO:0008526">
    <property type="term" value="F:phosphatidylinositol transfer activity"/>
    <property type="evidence" value="ECO:0007669"/>
    <property type="project" value="TreeGrafter"/>
</dbReference>
<evidence type="ECO:0000259" key="1">
    <source>
        <dbReference type="PROSITE" id="PS50191"/>
    </source>
</evidence>
<dbReference type="EMBL" id="PQFF01000125">
    <property type="protein sequence ID" value="RHZ80512.1"/>
    <property type="molecule type" value="Genomic_DNA"/>
</dbReference>
<accession>A0A397J0T8</accession>
<dbReference type="InterPro" id="IPR011074">
    <property type="entry name" value="CRAL/TRIO_N_dom"/>
</dbReference>
<dbReference type="Gene3D" id="3.40.525.10">
    <property type="entry name" value="CRAL-TRIO lipid binding domain"/>
    <property type="match status" value="1"/>
</dbReference>
<organism evidence="2 3">
    <name type="scientific">Diversispora epigaea</name>
    <dbReference type="NCBI Taxonomy" id="1348612"/>
    <lineage>
        <taxon>Eukaryota</taxon>
        <taxon>Fungi</taxon>
        <taxon>Fungi incertae sedis</taxon>
        <taxon>Mucoromycota</taxon>
        <taxon>Glomeromycotina</taxon>
        <taxon>Glomeromycetes</taxon>
        <taxon>Diversisporales</taxon>
        <taxon>Diversisporaceae</taxon>
        <taxon>Diversispora</taxon>
    </lineage>
</organism>
<dbReference type="Proteomes" id="UP000266861">
    <property type="component" value="Unassembled WGS sequence"/>
</dbReference>
<dbReference type="InterPro" id="IPR052578">
    <property type="entry name" value="PI_Transfer_CRAL-TRIO"/>
</dbReference>
<name>A0A397J0T8_9GLOM</name>
<dbReference type="PANTHER" id="PTHR45824:SF29">
    <property type="entry name" value="GH16843P"/>
    <property type="match status" value="1"/>
</dbReference>
<dbReference type="PANTHER" id="PTHR45824">
    <property type="entry name" value="GH16843P"/>
    <property type="match status" value="1"/>
</dbReference>
<sequence length="299" mass="34928">MVNKIPIFIPKHYDPFILPELNAEQKEIYNKLSEYVNTILLPVEDSQYQVEREWVSEKCLKRYCRSANWNLVDAKNRMKNSLEWRRVYKPNDIDPKELEPEAITGKIHINGFDKQGRPIIYLRPGLENTKAGPRQVKNVVFTFEAAIKIMPKDVESVVIVVDFHNCSPRSSPGLGIAKEFMYVLGSHYPERLSMALIINAPWYFWGFFKLISPFIDPVTKNKIKFVDLNITDNIDSVNNVTTEKNSSQQKVRILDYVDKDQLESEYGGDNYFDFEFETYWKALLEKIGKNIEEDNEKDI</sequence>
<proteinExistence type="predicted"/>
<evidence type="ECO:0000313" key="3">
    <source>
        <dbReference type="Proteomes" id="UP000266861"/>
    </source>
</evidence>
<feature type="domain" description="CRAL-TRIO" evidence="1">
    <location>
        <begin position="91"/>
        <end position="274"/>
    </location>
</feature>
<dbReference type="InterPro" id="IPR001251">
    <property type="entry name" value="CRAL-TRIO_dom"/>
</dbReference>
<dbReference type="SUPFAM" id="SSF46938">
    <property type="entry name" value="CRAL/TRIO N-terminal domain"/>
    <property type="match status" value="1"/>
</dbReference>
<gene>
    <name evidence="2" type="ORF">Glove_134g173</name>
</gene>
<protein>
    <recommendedName>
        <fullName evidence="1">CRAL-TRIO domain-containing protein</fullName>
    </recommendedName>
</protein>
<dbReference type="InterPro" id="IPR036865">
    <property type="entry name" value="CRAL-TRIO_dom_sf"/>
</dbReference>
<dbReference type="STRING" id="1348612.A0A397J0T8"/>
<dbReference type="CDD" id="cd00170">
    <property type="entry name" value="SEC14"/>
    <property type="match status" value="1"/>
</dbReference>
<dbReference type="SUPFAM" id="SSF52087">
    <property type="entry name" value="CRAL/TRIO domain"/>
    <property type="match status" value="1"/>
</dbReference>
<reference evidence="2 3" key="1">
    <citation type="submission" date="2018-08" db="EMBL/GenBank/DDBJ databases">
        <title>Genome and evolution of the arbuscular mycorrhizal fungus Diversispora epigaea (formerly Glomus versiforme) and its bacterial endosymbionts.</title>
        <authorList>
            <person name="Sun X."/>
            <person name="Fei Z."/>
            <person name="Harrison M."/>
        </authorList>
    </citation>
    <scope>NUCLEOTIDE SEQUENCE [LARGE SCALE GENOMIC DNA]</scope>
    <source>
        <strain evidence="2 3">IT104</strain>
    </source>
</reference>
<dbReference type="OrthoDB" id="75724at2759"/>
<keyword evidence="3" id="KW-1185">Reference proteome</keyword>
<evidence type="ECO:0000313" key="2">
    <source>
        <dbReference type="EMBL" id="RHZ80512.1"/>
    </source>
</evidence>